<feature type="signal peptide" evidence="8">
    <location>
        <begin position="1"/>
        <end position="29"/>
    </location>
</feature>
<reference evidence="10" key="1">
    <citation type="submission" date="2015-02" db="EMBL/GenBank/DDBJ databases">
        <title>Complete Genome Sequencing of Pandoraea vervacti NS15 sp. nov.</title>
        <authorList>
            <person name="Chan K.-G."/>
        </authorList>
    </citation>
    <scope>NUCLEOTIDE SEQUENCE [LARGE SCALE GENOMIC DNA]</scope>
    <source>
        <strain evidence="10">NS15</strain>
    </source>
</reference>
<dbReference type="RefSeq" id="WP_052811195.1">
    <property type="nucleotide sequence ID" value="NZ_CP010897.2"/>
</dbReference>
<evidence type="ECO:0000256" key="2">
    <source>
        <dbReference type="ARBA" id="ARBA00022448"/>
    </source>
</evidence>
<comment type="function">
    <text evidence="7">CyaE is necessary for transport of calmodulin-sensitive adenylate cyclase-hemolysin (cyclolysin).</text>
</comment>
<evidence type="ECO:0000256" key="1">
    <source>
        <dbReference type="ARBA" id="ARBA00007613"/>
    </source>
</evidence>
<dbReference type="Proteomes" id="UP000035085">
    <property type="component" value="Chromosome"/>
</dbReference>
<keyword evidence="8" id="KW-0732">Signal</keyword>
<keyword evidence="7" id="KW-0204">Cytolysis</keyword>
<keyword evidence="10" id="KW-1185">Reference proteome</keyword>
<comment type="subcellular location">
    <subcellularLocation>
        <location evidence="7">Cell outer membrane</location>
        <topology evidence="7">Peripheral membrane protein</topology>
    </subcellularLocation>
</comment>
<keyword evidence="3" id="KW-1134">Transmembrane beta strand</keyword>
<evidence type="ECO:0000256" key="3">
    <source>
        <dbReference type="ARBA" id="ARBA00022452"/>
    </source>
</evidence>
<dbReference type="PIRSF" id="PIRSF001892">
    <property type="entry name" value="CyaE"/>
    <property type="match status" value="1"/>
</dbReference>
<dbReference type="InterPro" id="IPR003423">
    <property type="entry name" value="OMP_efflux"/>
</dbReference>
<keyword evidence="2 7" id="KW-0813">Transport</keyword>
<evidence type="ECO:0000256" key="5">
    <source>
        <dbReference type="ARBA" id="ARBA00023136"/>
    </source>
</evidence>
<dbReference type="PANTHER" id="PTHR30026">
    <property type="entry name" value="OUTER MEMBRANE PROTEIN TOLC"/>
    <property type="match status" value="1"/>
</dbReference>
<evidence type="ECO:0000256" key="6">
    <source>
        <dbReference type="ARBA" id="ARBA00023237"/>
    </source>
</evidence>
<dbReference type="Pfam" id="PF02321">
    <property type="entry name" value="OEP"/>
    <property type="match status" value="2"/>
</dbReference>
<evidence type="ECO:0000313" key="9">
    <source>
        <dbReference type="EMBL" id="APD11429.1"/>
    </source>
</evidence>
<dbReference type="InterPro" id="IPR028351">
    <property type="entry name" value="CyaE"/>
</dbReference>
<evidence type="ECO:0000313" key="10">
    <source>
        <dbReference type="Proteomes" id="UP000035085"/>
    </source>
</evidence>
<sequence length="497" mass="53449">MASFVLRTRHLLPALLALGAALFSPTAAGWGWNDPLHTMVPPPPAALDTPSWQASVASAALASSTSSPVAANTLASTDAPLSLPDAVAMALTTDPRTRQAWAEIQGRQARLGVARSAYLPNVTATGSVARVGQRVTYDDSPEFDSSLNSRSTDIALNLTWVLYDFGQRSATVTRDTALVNAAVSSRNASLQTVFLDTVKAYYEAQARRSVLRSAREAERIARESFDAAAARLTAGIGARADQLQAETTWSRMRLATLQAESAARLAIGELALAIGARADAALTLTPLPPLGSETLDERRAVGPMLDQALAQHPDVLAAQAELEAAQANVDVMQSQGRPTISLTAWADRGDTPITQVTTRQVINNRSVGIQISIPLFEGFSRQYRVRDAQSEVDRRRETLNLVKRRIAADVWRHYEVFSSSADTLQLAGTLVTRARETTDVALGRYKAGVGTLLELLKAQNDLTDAEQQHIAAYTALHTARLQLAADVGRLSVEALRR</sequence>
<keyword evidence="4" id="KW-0812">Transmembrane</keyword>
<dbReference type="Gene3D" id="1.20.1600.10">
    <property type="entry name" value="Outer membrane efflux proteins (OEP)"/>
    <property type="match status" value="1"/>
</dbReference>
<dbReference type="PANTHER" id="PTHR30026:SF20">
    <property type="entry name" value="OUTER MEMBRANE PROTEIN TOLC"/>
    <property type="match status" value="1"/>
</dbReference>
<evidence type="ECO:0000256" key="4">
    <source>
        <dbReference type="ARBA" id="ARBA00022692"/>
    </source>
</evidence>
<keyword evidence="5 7" id="KW-0472">Membrane</keyword>
<gene>
    <name evidence="9" type="ORF">UC34_22480</name>
</gene>
<organism evidence="9 10">
    <name type="scientific">Pandoraea vervacti</name>
    <dbReference type="NCBI Taxonomy" id="656178"/>
    <lineage>
        <taxon>Bacteria</taxon>
        <taxon>Pseudomonadati</taxon>
        <taxon>Pseudomonadota</taxon>
        <taxon>Betaproteobacteria</taxon>
        <taxon>Burkholderiales</taxon>
        <taxon>Burkholderiaceae</taxon>
        <taxon>Pandoraea</taxon>
    </lineage>
</organism>
<accession>A0ABM6FRF6</accession>
<feature type="chain" id="PRO_5045941198" description="Protein CyaE" evidence="8">
    <location>
        <begin position="30"/>
        <end position="497"/>
    </location>
</feature>
<evidence type="ECO:0000256" key="8">
    <source>
        <dbReference type="SAM" id="SignalP"/>
    </source>
</evidence>
<keyword evidence="6 7" id="KW-0998">Cell outer membrane</keyword>
<dbReference type="EMBL" id="CP010897">
    <property type="protein sequence ID" value="APD11429.1"/>
    <property type="molecule type" value="Genomic_DNA"/>
</dbReference>
<dbReference type="SUPFAM" id="SSF56954">
    <property type="entry name" value="Outer membrane efflux proteins (OEP)"/>
    <property type="match status" value="1"/>
</dbReference>
<dbReference type="InterPro" id="IPR051906">
    <property type="entry name" value="TolC-like"/>
</dbReference>
<protein>
    <recommendedName>
        <fullName evidence="7">Protein CyaE</fullName>
    </recommendedName>
</protein>
<keyword evidence="7" id="KW-0354">Hemolysis</keyword>
<name>A0ABM6FRF6_9BURK</name>
<proteinExistence type="inferred from homology"/>
<evidence type="ECO:0000256" key="7">
    <source>
        <dbReference type="PIRNR" id="PIRNR001892"/>
    </source>
</evidence>
<comment type="similarity">
    <text evidence="1 7">Belongs to the outer membrane factor (OMF) (TC 1.B.17) family.</text>
</comment>